<evidence type="ECO:0000313" key="1">
    <source>
        <dbReference type="EMBL" id="CAH3030587.1"/>
    </source>
</evidence>
<accession>A0ABN8MLG4</accession>
<dbReference type="Proteomes" id="UP001159427">
    <property type="component" value="Unassembled WGS sequence"/>
</dbReference>
<protein>
    <submittedName>
        <fullName evidence="1">Uncharacterized protein</fullName>
    </submittedName>
</protein>
<feature type="non-terminal residue" evidence="1">
    <location>
        <position position="1"/>
    </location>
</feature>
<comment type="caution">
    <text evidence="1">The sequence shown here is derived from an EMBL/GenBank/DDBJ whole genome shotgun (WGS) entry which is preliminary data.</text>
</comment>
<dbReference type="PANTHER" id="PTHR46791">
    <property type="entry name" value="EXPRESSED PROTEIN"/>
    <property type="match status" value="1"/>
</dbReference>
<sequence>LPDYLPTVSNINGNYERNYLIEQYFHLDLNYSEIISFLPLRHGVCLSLRQLKRILRSRGLRRRKIQSRIDRVVNAVDQELQSSGSCIGYRQMHQRLLSDHGIVIDRDTVRRIVKSLDRHGVELRSRKRFRRRRYLPDVLFFLPEESNTTHYKIAADESDLDVAENICGTRHHPLGCSSLFVCSAELIMEDIDLQLPRNTEEAVYLYLKLLYHIDSL</sequence>
<evidence type="ECO:0000313" key="2">
    <source>
        <dbReference type="Proteomes" id="UP001159427"/>
    </source>
</evidence>
<dbReference type="PANTHER" id="PTHR46791:SF13">
    <property type="entry name" value="CLR5 DOMAIN-CONTAINING PROTEIN"/>
    <property type="match status" value="1"/>
</dbReference>
<proteinExistence type="predicted"/>
<gene>
    <name evidence="1" type="ORF">PEVE_00038201</name>
</gene>
<reference evidence="1 2" key="1">
    <citation type="submission" date="2022-05" db="EMBL/GenBank/DDBJ databases">
        <authorList>
            <consortium name="Genoscope - CEA"/>
            <person name="William W."/>
        </authorList>
    </citation>
    <scope>NUCLEOTIDE SEQUENCE [LARGE SCALE GENOMIC DNA]</scope>
</reference>
<organism evidence="1 2">
    <name type="scientific">Porites evermanni</name>
    <dbReference type="NCBI Taxonomy" id="104178"/>
    <lineage>
        <taxon>Eukaryota</taxon>
        <taxon>Metazoa</taxon>
        <taxon>Cnidaria</taxon>
        <taxon>Anthozoa</taxon>
        <taxon>Hexacorallia</taxon>
        <taxon>Scleractinia</taxon>
        <taxon>Fungiina</taxon>
        <taxon>Poritidae</taxon>
        <taxon>Porites</taxon>
    </lineage>
</organism>
<name>A0ABN8MLG4_9CNID</name>
<keyword evidence="2" id="KW-1185">Reference proteome</keyword>
<dbReference type="EMBL" id="CALNXI010000642">
    <property type="protein sequence ID" value="CAH3030587.1"/>
    <property type="molecule type" value="Genomic_DNA"/>
</dbReference>